<evidence type="ECO:0000259" key="2">
    <source>
        <dbReference type="Pfam" id="PF00085"/>
    </source>
</evidence>
<dbReference type="EMBL" id="JALLBG020000184">
    <property type="protein sequence ID" value="KAL3760462.1"/>
    <property type="molecule type" value="Genomic_DNA"/>
</dbReference>
<dbReference type="InterPro" id="IPR036249">
    <property type="entry name" value="Thioredoxin-like_sf"/>
</dbReference>
<comment type="caution">
    <text evidence="3">The sequence shown here is derived from an EMBL/GenBank/DDBJ whole genome shotgun (WGS) entry which is preliminary data.</text>
</comment>
<feature type="domain" description="Thioredoxin" evidence="2">
    <location>
        <begin position="25"/>
        <end position="83"/>
    </location>
</feature>
<feature type="region of interest" description="Disordered" evidence="1">
    <location>
        <begin position="226"/>
        <end position="281"/>
    </location>
</feature>
<evidence type="ECO:0000256" key="1">
    <source>
        <dbReference type="SAM" id="MobiDB-lite"/>
    </source>
</evidence>
<dbReference type="Gene3D" id="3.40.30.10">
    <property type="entry name" value="Glutaredoxin"/>
    <property type="match status" value="1"/>
</dbReference>
<feature type="compositionally biased region" description="Basic and acidic residues" evidence="1">
    <location>
        <begin position="260"/>
        <end position="281"/>
    </location>
</feature>
<sequence length="281" mass="32178">MSSCSILETGEKKWRNMGTLCSSTSGYCQLLNPEWEELASKVKGLVKVAYWDTEKSGAAPRILGEIRGTPTIKLLRPKRKARTNKQKDVVDYNMERKADDLSSFALDLMPSFVERINGADDFEKFKKKATKYGLPMMLSFSFDRQVMNELKYLSTEFRRRVLIAHISFTKKENKEIFYKYGVRGQSLMVEDPTDTDSGESGQYAVTFDGKWNLHRLTSFFSEHALESEVTPKPTTDEKVTVDKKEKVATEKTEQVNTEKVTVDKKEKEDATETTERAKTEL</sequence>
<dbReference type="SUPFAM" id="SSF52833">
    <property type="entry name" value="Thioredoxin-like"/>
    <property type="match status" value="1"/>
</dbReference>
<keyword evidence="4" id="KW-1185">Reference proteome</keyword>
<dbReference type="InterPro" id="IPR013766">
    <property type="entry name" value="Thioredoxin_domain"/>
</dbReference>
<dbReference type="PANTHER" id="PTHR45815">
    <property type="entry name" value="PROTEIN DISULFIDE-ISOMERASE A6"/>
    <property type="match status" value="1"/>
</dbReference>
<dbReference type="Pfam" id="PF00085">
    <property type="entry name" value="Thioredoxin"/>
    <property type="match status" value="1"/>
</dbReference>
<proteinExistence type="predicted"/>
<protein>
    <recommendedName>
        <fullName evidence="2">Thioredoxin domain-containing protein</fullName>
    </recommendedName>
</protein>
<gene>
    <name evidence="3" type="ORF">ACHAWU_004900</name>
</gene>
<dbReference type="Proteomes" id="UP001530293">
    <property type="component" value="Unassembled WGS sequence"/>
</dbReference>
<organism evidence="3 4">
    <name type="scientific">Discostella pseudostelligera</name>
    <dbReference type="NCBI Taxonomy" id="259834"/>
    <lineage>
        <taxon>Eukaryota</taxon>
        <taxon>Sar</taxon>
        <taxon>Stramenopiles</taxon>
        <taxon>Ochrophyta</taxon>
        <taxon>Bacillariophyta</taxon>
        <taxon>Coscinodiscophyceae</taxon>
        <taxon>Thalassiosirophycidae</taxon>
        <taxon>Stephanodiscales</taxon>
        <taxon>Stephanodiscaceae</taxon>
        <taxon>Discostella</taxon>
    </lineage>
</organism>
<reference evidence="3 4" key="1">
    <citation type="submission" date="2024-10" db="EMBL/GenBank/DDBJ databases">
        <title>Updated reference genomes for cyclostephanoid diatoms.</title>
        <authorList>
            <person name="Roberts W.R."/>
            <person name="Alverson A.J."/>
        </authorList>
    </citation>
    <scope>NUCLEOTIDE SEQUENCE [LARGE SCALE GENOMIC DNA]</scope>
    <source>
        <strain evidence="3 4">AJA232-27</strain>
    </source>
</reference>
<dbReference type="AlphaFoldDB" id="A0ABD3ME74"/>
<feature type="compositionally biased region" description="Basic and acidic residues" evidence="1">
    <location>
        <begin position="234"/>
        <end position="253"/>
    </location>
</feature>
<evidence type="ECO:0000313" key="3">
    <source>
        <dbReference type="EMBL" id="KAL3760462.1"/>
    </source>
</evidence>
<dbReference type="PANTHER" id="PTHR45815:SF3">
    <property type="entry name" value="PROTEIN DISULFIDE-ISOMERASE A6"/>
    <property type="match status" value="1"/>
</dbReference>
<name>A0ABD3ME74_9STRA</name>
<accession>A0ABD3ME74</accession>
<evidence type="ECO:0000313" key="4">
    <source>
        <dbReference type="Proteomes" id="UP001530293"/>
    </source>
</evidence>